<dbReference type="CDD" id="cd03789">
    <property type="entry name" value="GT9_LPS_heptosyltransferase"/>
    <property type="match status" value="1"/>
</dbReference>
<dbReference type="GO" id="GO:0009244">
    <property type="term" value="P:lipopolysaccharide core region biosynthetic process"/>
    <property type="evidence" value="ECO:0007669"/>
    <property type="project" value="TreeGrafter"/>
</dbReference>
<dbReference type="PANTHER" id="PTHR30160:SF1">
    <property type="entry name" value="LIPOPOLYSACCHARIDE 1,2-N-ACETYLGLUCOSAMINETRANSFERASE-RELATED"/>
    <property type="match status" value="1"/>
</dbReference>
<dbReference type="EMBL" id="BOMV01000057">
    <property type="protein sequence ID" value="GIE97743.1"/>
    <property type="molecule type" value="Genomic_DNA"/>
</dbReference>
<dbReference type="AlphaFoldDB" id="A0A919K348"/>
<dbReference type="PANTHER" id="PTHR30160">
    <property type="entry name" value="TETRAACYLDISACCHARIDE 4'-KINASE-RELATED"/>
    <property type="match status" value="1"/>
</dbReference>
<accession>A0A919K348</accession>
<evidence type="ECO:0000313" key="5">
    <source>
        <dbReference type="Proteomes" id="UP000636960"/>
    </source>
</evidence>
<dbReference type="GO" id="GO:0005829">
    <property type="term" value="C:cytosol"/>
    <property type="evidence" value="ECO:0007669"/>
    <property type="project" value="TreeGrafter"/>
</dbReference>
<keyword evidence="5" id="KW-1185">Reference proteome</keyword>
<keyword evidence="2" id="KW-0808">Transferase</keyword>
<dbReference type="InterPro" id="IPR002201">
    <property type="entry name" value="Glyco_trans_9"/>
</dbReference>
<dbReference type="Gene3D" id="3.40.50.2000">
    <property type="entry name" value="Glycogen Phosphorylase B"/>
    <property type="match status" value="2"/>
</dbReference>
<evidence type="ECO:0000313" key="4">
    <source>
        <dbReference type="EMBL" id="GIE97743.1"/>
    </source>
</evidence>
<dbReference type="Pfam" id="PF01075">
    <property type="entry name" value="Glyco_transf_9"/>
    <property type="match status" value="1"/>
</dbReference>
<evidence type="ECO:0000256" key="1">
    <source>
        <dbReference type="ARBA" id="ARBA00022676"/>
    </source>
</evidence>
<sequence length="312" mass="32971">MILALRALGVGDLATAVPALRALQAARDDEPLVLAAPAWLTPLIDLIGGVDRVLATDGLATDGLAPRGWDLPPPRLAVNLHGSGPESHRLLRAAAPGEMWAFANAGAGCPEGPPWRDDEHEVHRWCRLLSWYGVDVDETDLALAVPPVEVPKDVTIIHPGAKSPSRRWPPARFAAVARRLRAAGHRVLITGSPAELDLCVRVADRAGLGAWAAPSTTLAELAGLIAHARLVISGDTGVAHLATAYRTPSVVLFGPVSPARWGPPDRPYHRPIWHGTRSEPGDRPDPGVHPALLAVSEDEVLQNAVAAAGRAD</sequence>
<comment type="caution">
    <text evidence="4">The sequence shown here is derived from an EMBL/GenBank/DDBJ whole genome shotgun (WGS) entry which is preliminary data.</text>
</comment>
<organism evidence="4 5">
    <name type="scientific">Paractinoplanes rishiriensis</name>
    <dbReference type="NCBI Taxonomy" id="1050105"/>
    <lineage>
        <taxon>Bacteria</taxon>
        <taxon>Bacillati</taxon>
        <taxon>Actinomycetota</taxon>
        <taxon>Actinomycetes</taxon>
        <taxon>Micromonosporales</taxon>
        <taxon>Micromonosporaceae</taxon>
        <taxon>Paractinoplanes</taxon>
    </lineage>
</organism>
<evidence type="ECO:0000256" key="3">
    <source>
        <dbReference type="SAM" id="MobiDB-lite"/>
    </source>
</evidence>
<feature type="region of interest" description="Disordered" evidence="3">
    <location>
        <begin position="271"/>
        <end position="290"/>
    </location>
</feature>
<dbReference type="Proteomes" id="UP000636960">
    <property type="component" value="Unassembled WGS sequence"/>
</dbReference>
<gene>
    <name evidence="4" type="ORF">Ari01nite_52080</name>
</gene>
<reference evidence="4" key="1">
    <citation type="submission" date="2021-01" db="EMBL/GenBank/DDBJ databases">
        <title>Whole genome shotgun sequence of Actinoplanes rishiriensis NBRC 108556.</title>
        <authorList>
            <person name="Komaki H."/>
            <person name="Tamura T."/>
        </authorList>
    </citation>
    <scope>NUCLEOTIDE SEQUENCE</scope>
    <source>
        <strain evidence="4">NBRC 108556</strain>
    </source>
</reference>
<keyword evidence="1" id="KW-0328">Glycosyltransferase</keyword>
<proteinExistence type="predicted"/>
<dbReference type="RefSeq" id="WP_203784775.1">
    <property type="nucleotide sequence ID" value="NZ_BOMV01000057.1"/>
</dbReference>
<name>A0A919K348_9ACTN</name>
<evidence type="ECO:0008006" key="6">
    <source>
        <dbReference type="Google" id="ProtNLM"/>
    </source>
</evidence>
<dbReference type="GO" id="GO:0008713">
    <property type="term" value="F:ADP-heptose-lipopolysaccharide heptosyltransferase activity"/>
    <property type="evidence" value="ECO:0007669"/>
    <property type="project" value="TreeGrafter"/>
</dbReference>
<evidence type="ECO:0000256" key="2">
    <source>
        <dbReference type="ARBA" id="ARBA00022679"/>
    </source>
</evidence>
<protein>
    <recommendedName>
        <fullName evidence="6">Glycosyl transferase</fullName>
    </recommendedName>
</protein>
<dbReference type="SUPFAM" id="SSF53756">
    <property type="entry name" value="UDP-Glycosyltransferase/glycogen phosphorylase"/>
    <property type="match status" value="1"/>
</dbReference>
<feature type="compositionally biased region" description="Basic and acidic residues" evidence="3">
    <location>
        <begin position="276"/>
        <end position="286"/>
    </location>
</feature>
<dbReference type="InterPro" id="IPR051199">
    <property type="entry name" value="LPS_LOS_Heptosyltrfase"/>
</dbReference>